<proteinExistence type="predicted"/>
<comment type="caution">
    <text evidence="1">The sequence shown here is derived from an EMBL/GenBank/DDBJ whole genome shotgun (WGS) entry which is preliminary data.</text>
</comment>
<dbReference type="EMBL" id="DVFN01000076">
    <property type="protein sequence ID" value="HIQ69699.1"/>
    <property type="molecule type" value="Genomic_DNA"/>
</dbReference>
<sequence length="88" mass="9947">MVTTKHFHNIEELQKVQYLATQCTEDVGLHSEDGSVIVDAKSFIGLFALDFSKPVMVVSEDLNFHKKIANIGETLSFMPESLKDEIYK</sequence>
<evidence type="ECO:0000313" key="1">
    <source>
        <dbReference type="EMBL" id="HIQ69699.1"/>
    </source>
</evidence>
<name>A0A9D0Z644_9FIRM</name>
<accession>A0A9D0Z644</accession>
<organism evidence="1 2">
    <name type="scientific">Candidatus Avoscillospira stercorigallinarum</name>
    <dbReference type="NCBI Taxonomy" id="2840708"/>
    <lineage>
        <taxon>Bacteria</taxon>
        <taxon>Bacillati</taxon>
        <taxon>Bacillota</taxon>
        <taxon>Clostridia</taxon>
        <taxon>Eubacteriales</taxon>
        <taxon>Oscillospiraceae</taxon>
        <taxon>Oscillospiraceae incertae sedis</taxon>
        <taxon>Candidatus Avoscillospira</taxon>
    </lineage>
</organism>
<dbReference type="AlphaFoldDB" id="A0A9D0Z644"/>
<evidence type="ECO:0000313" key="2">
    <source>
        <dbReference type="Proteomes" id="UP000886874"/>
    </source>
</evidence>
<reference evidence="1" key="1">
    <citation type="submission" date="2020-10" db="EMBL/GenBank/DDBJ databases">
        <authorList>
            <person name="Gilroy R."/>
        </authorList>
    </citation>
    <scope>NUCLEOTIDE SEQUENCE</scope>
    <source>
        <strain evidence="1">ChiSjej2B20-13462</strain>
    </source>
</reference>
<dbReference type="Proteomes" id="UP000886874">
    <property type="component" value="Unassembled WGS sequence"/>
</dbReference>
<gene>
    <name evidence="1" type="ORF">IAA67_05155</name>
</gene>
<protein>
    <submittedName>
        <fullName evidence="1">Uncharacterized protein</fullName>
    </submittedName>
</protein>
<reference evidence="1" key="2">
    <citation type="journal article" date="2021" name="PeerJ">
        <title>Extensive microbial diversity within the chicken gut microbiome revealed by metagenomics and culture.</title>
        <authorList>
            <person name="Gilroy R."/>
            <person name="Ravi A."/>
            <person name="Getino M."/>
            <person name="Pursley I."/>
            <person name="Horton D.L."/>
            <person name="Alikhan N.F."/>
            <person name="Baker D."/>
            <person name="Gharbi K."/>
            <person name="Hall N."/>
            <person name="Watson M."/>
            <person name="Adriaenssens E.M."/>
            <person name="Foster-Nyarko E."/>
            <person name="Jarju S."/>
            <person name="Secka A."/>
            <person name="Antonio M."/>
            <person name="Oren A."/>
            <person name="Chaudhuri R.R."/>
            <person name="La Ragione R."/>
            <person name="Hildebrand F."/>
            <person name="Pallen M.J."/>
        </authorList>
    </citation>
    <scope>NUCLEOTIDE SEQUENCE</scope>
    <source>
        <strain evidence="1">ChiSjej2B20-13462</strain>
    </source>
</reference>